<protein>
    <recommendedName>
        <fullName evidence="4">VanZ-like domain-containing protein</fullName>
    </recommendedName>
</protein>
<sequence length="202" mass="22418">MTLRSRWWLPAAVLVLTMIQLAVGAFADLPQFEGKGFGARLWAYPLMMMLVPAIWFAWRSRGASEASRGARAAGREGIPWLAFALVMLGFLVDVTGNTLDLYDSVVWWDDANHFVNWIFLNAGLGLLLVPSVEKRWARVLLVTGIGAILAIGWELGEWYTFIRHGTELDTAYQDTLGDEALGTLGAFVAGLLVINHRRRPTS</sequence>
<evidence type="ECO:0008006" key="4">
    <source>
        <dbReference type="Google" id="ProtNLM"/>
    </source>
</evidence>
<keyword evidence="3" id="KW-1185">Reference proteome</keyword>
<keyword evidence="1" id="KW-1133">Transmembrane helix</keyword>
<reference evidence="2 3" key="1">
    <citation type="journal article" date="2019" name="Int. J. Syst. Evol. Microbiol.">
        <title>The Global Catalogue of Microorganisms (GCM) 10K type strain sequencing project: providing services to taxonomists for standard genome sequencing and annotation.</title>
        <authorList>
            <consortium name="The Broad Institute Genomics Platform"/>
            <consortium name="The Broad Institute Genome Sequencing Center for Infectious Disease"/>
            <person name="Wu L."/>
            <person name="Ma J."/>
        </authorList>
    </citation>
    <scope>NUCLEOTIDE SEQUENCE [LARGE SCALE GENOMIC DNA]</scope>
    <source>
        <strain evidence="2 3">JCM 15592</strain>
    </source>
</reference>
<feature type="transmembrane region" description="Helical" evidence="1">
    <location>
        <begin position="114"/>
        <end position="132"/>
    </location>
</feature>
<evidence type="ECO:0000313" key="3">
    <source>
        <dbReference type="Proteomes" id="UP001499938"/>
    </source>
</evidence>
<dbReference type="Proteomes" id="UP001499938">
    <property type="component" value="Unassembled WGS sequence"/>
</dbReference>
<evidence type="ECO:0000256" key="1">
    <source>
        <dbReference type="SAM" id="Phobius"/>
    </source>
</evidence>
<keyword evidence="1" id="KW-0472">Membrane</keyword>
<accession>A0ABN2LD26</accession>
<dbReference type="RefSeq" id="WP_344080527.1">
    <property type="nucleotide sequence ID" value="NZ_BAAAPO010000006.1"/>
</dbReference>
<name>A0ABN2LD26_9MICO</name>
<gene>
    <name evidence="2" type="ORF">GCM10009811_04100</name>
</gene>
<feature type="transmembrane region" description="Helical" evidence="1">
    <location>
        <begin position="37"/>
        <end position="58"/>
    </location>
</feature>
<feature type="transmembrane region" description="Helical" evidence="1">
    <location>
        <begin position="176"/>
        <end position="194"/>
    </location>
</feature>
<dbReference type="EMBL" id="BAAAPO010000006">
    <property type="protein sequence ID" value="GAA1781847.1"/>
    <property type="molecule type" value="Genomic_DNA"/>
</dbReference>
<keyword evidence="1" id="KW-0812">Transmembrane</keyword>
<organism evidence="2 3">
    <name type="scientific">Nostocoides veronense</name>
    <dbReference type="NCBI Taxonomy" id="330836"/>
    <lineage>
        <taxon>Bacteria</taxon>
        <taxon>Bacillati</taxon>
        <taxon>Actinomycetota</taxon>
        <taxon>Actinomycetes</taxon>
        <taxon>Micrococcales</taxon>
        <taxon>Intrasporangiaceae</taxon>
        <taxon>Nostocoides</taxon>
    </lineage>
</organism>
<feature type="transmembrane region" description="Helical" evidence="1">
    <location>
        <begin position="139"/>
        <end position="156"/>
    </location>
</feature>
<comment type="caution">
    <text evidence="2">The sequence shown here is derived from an EMBL/GenBank/DDBJ whole genome shotgun (WGS) entry which is preliminary data.</text>
</comment>
<proteinExistence type="predicted"/>
<feature type="transmembrane region" description="Helical" evidence="1">
    <location>
        <begin position="78"/>
        <end position="94"/>
    </location>
</feature>
<evidence type="ECO:0000313" key="2">
    <source>
        <dbReference type="EMBL" id="GAA1781847.1"/>
    </source>
</evidence>